<organism evidence="2 3">
    <name type="scientific">Saccharothrix longispora</name>
    <dbReference type="NCBI Taxonomy" id="33920"/>
    <lineage>
        <taxon>Bacteria</taxon>
        <taxon>Bacillati</taxon>
        <taxon>Actinomycetota</taxon>
        <taxon>Actinomycetes</taxon>
        <taxon>Pseudonocardiales</taxon>
        <taxon>Pseudonocardiaceae</taxon>
        <taxon>Saccharothrix</taxon>
    </lineage>
</organism>
<evidence type="ECO:0000256" key="1">
    <source>
        <dbReference type="SAM" id="MobiDB-lite"/>
    </source>
</evidence>
<gene>
    <name evidence="2" type="ORF">J2S66_002789</name>
</gene>
<evidence type="ECO:0000313" key="2">
    <source>
        <dbReference type="EMBL" id="MDR6594405.1"/>
    </source>
</evidence>
<accession>A0ABU1PUV2</accession>
<keyword evidence="3" id="KW-1185">Reference proteome</keyword>
<name>A0ABU1PUV2_9PSEU</name>
<reference evidence="2 3" key="1">
    <citation type="submission" date="2023-07" db="EMBL/GenBank/DDBJ databases">
        <title>Sequencing the genomes of 1000 actinobacteria strains.</title>
        <authorList>
            <person name="Klenk H.-P."/>
        </authorList>
    </citation>
    <scope>NUCLEOTIDE SEQUENCE [LARGE SCALE GENOMIC DNA]</scope>
    <source>
        <strain evidence="2 3">DSM 43749</strain>
    </source>
</reference>
<sequence length="232" mass="24033">MGRTTSAGRQRPGKPSRHPAGPRSRWSSATALVVTFALGFAVAFASGSWTSGPDATQRRITELEQAEARRDVEQVGTLTELARGGRERLAPVLEAMAKAAPPHDAAPPAAPAIDEVRGWRDVVSAEVRRYAETPSAGNGVNVARTGMRTAVEQLAAAVDGFAAAVTAPRPLADELLTLAGAQRTLALRTWSVAALQLDVISIHAGKGHVHVYLPSGPGSGTIPADTAPEGSG</sequence>
<comment type="caution">
    <text evidence="2">The sequence shown here is derived from an EMBL/GenBank/DDBJ whole genome shotgun (WGS) entry which is preliminary data.</text>
</comment>
<dbReference type="EMBL" id="JAVDSG010000001">
    <property type="protein sequence ID" value="MDR6594405.1"/>
    <property type="molecule type" value="Genomic_DNA"/>
</dbReference>
<dbReference type="RefSeq" id="WP_310307409.1">
    <property type="nucleotide sequence ID" value="NZ_BAAAXB010000001.1"/>
</dbReference>
<feature type="region of interest" description="Disordered" evidence="1">
    <location>
        <begin position="1"/>
        <end position="25"/>
    </location>
</feature>
<protein>
    <submittedName>
        <fullName evidence="2">Uncharacterized protein</fullName>
    </submittedName>
</protein>
<proteinExistence type="predicted"/>
<evidence type="ECO:0000313" key="3">
    <source>
        <dbReference type="Proteomes" id="UP001268819"/>
    </source>
</evidence>
<dbReference type="Proteomes" id="UP001268819">
    <property type="component" value="Unassembled WGS sequence"/>
</dbReference>